<dbReference type="PANTHER" id="PTHR37476:SF1">
    <property type="entry name" value="COILED-COIL DOMAIN-CONTAINING PROTEIN 171"/>
    <property type="match status" value="1"/>
</dbReference>
<evidence type="ECO:0000313" key="3">
    <source>
        <dbReference type="RefSeq" id="XP_008290901.1"/>
    </source>
</evidence>
<feature type="compositionally biased region" description="Polar residues" evidence="1">
    <location>
        <begin position="64"/>
        <end position="77"/>
    </location>
</feature>
<name>A0A9Y4KKP5_9TELE</name>
<dbReference type="RefSeq" id="XP_008290901.1">
    <property type="nucleotide sequence ID" value="XM_008292679.1"/>
</dbReference>
<organism evidence="2 3">
    <name type="scientific">Stegastes partitus</name>
    <name type="common">bicolor damselfish</name>
    <dbReference type="NCBI Taxonomy" id="144197"/>
    <lineage>
        <taxon>Eukaryota</taxon>
        <taxon>Metazoa</taxon>
        <taxon>Chordata</taxon>
        <taxon>Craniata</taxon>
        <taxon>Vertebrata</taxon>
        <taxon>Euteleostomi</taxon>
        <taxon>Actinopterygii</taxon>
        <taxon>Neopterygii</taxon>
        <taxon>Teleostei</taxon>
        <taxon>Neoteleostei</taxon>
        <taxon>Acanthomorphata</taxon>
        <taxon>Ovalentaria</taxon>
        <taxon>Pomacentridae</taxon>
        <taxon>Stegastes</taxon>
    </lineage>
</organism>
<keyword evidence="2" id="KW-1185">Reference proteome</keyword>
<feature type="region of interest" description="Disordered" evidence="1">
    <location>
        <begin position="57"/>
        <end position="82"/>
    </location>
</feature>
<proteinExistence type="predicted"/>
<protein>
    <submittedName>
        <fullName evidence="3">Coiled-coil domain-containing protein 171-like</fullName>
    </submittedName>
</protein>
<dbReference type="PANTHER" id="PTHR37476">
    <property type="entry name" value="COILED-COIL DOMAIN-CONTAINING PROTEIN 171"/>
    <property type="match status" value="1"/>
</dbReference>
<gene>
    <name evidence="3" type="primary">LOC103365275</name>
</gene>
<dbReference type="SUPFAM" id="SSF57997">
    <property type="entry name" value="Tropomyosin"/>
    <property type="match status" value="1"/>
</dbReference>
<dbReference type="GeneID" id="103365275"/>
<evidence type="ECO:0000256" key="1">
    <source>
        <dbReference type="SAM" id="MobiDB-lite"/>
    </source>
</evidence>
<reference evidence="3" key="1">
    <citation type="submission" date="2025-08" db="UniProtKB">
        <authorList>
            <consortium name="RefSeq"/>
        </authorList>
    </citation>
    <scope>IDENTIFICATION</scope>
</reference>
<evidence type="ECO:0000313" key="2">
    <source>
        <dbReference type="Proteomes" id="UP000694891"/>
    </source>
</evidence>
<dbReference type="AlphaFoldDB" id="A0A9Y4KKP5"/>
<accession>A0A9Y4KKP5</accession>
<sequence>MVRHTPGTQTNTTGLCAASERFHSVCAELREALSREQQAQTLIQEQSERLHALQLQVDTHDAQQTDTQSSLSRTTQEVSRKERSLRILGKHLSEVQREKKQVEEKLQRAEQELSHAHRQQEAVISCVKAAEKRCTQVRDGLVQSQRSVAVQPRPLLEPLELSGAESIMGAAEVAACQL</sequence>
<dbReference type="Proteomes" id="UP000694891">
    <property type="component" value="Unplaced"/>
</dbReference>